<accession>A0A1Y2G0A7</accession>
<reference evidence="2 3" key="1">
    <citation type="submission" date="2016-07" db="EMBL/GenBank/DDBJ databases">
        <title>Pervasive Adenine N6-methylation of Active Genes in Fungi.</title>
        <authorList>
            <consortium name="DOE Joint Genome Institute"/>
            <person name="Mondo S.J."/>
            <person name="Dannebaum R.O."/>
            <person name="Kuo R.C."/>
            <person name="Labutti K."/>
            <person name="Haridas S."/>
            <person name="Kuo A."/>
            <person name="Salamov A."/>
            <person name="Ahrendt S.R."/>
            <person name="Lipzen A."/>
            <person name="Sullivan W."/>
            <person name="Andreopoulos W.B."/>
            <person name="Clum A."/>
            <person name="Lindquist E."/>
            <person name="Daum C."/>
            <person name="Ramamoorthy G.K."/>
            <person name="Gryganskyi A."/>
            <person name="Culley D."/>
            <person name="Magnuson J.K."/>
            <person name="James T.Y."/>
            <person name="O'Malley M.A."/>
            <person name="Stajich J.E."/>
            <person name="Spatafora J.W."/>
            <person name="Visel A."/>
            <person name="Grigoriev I.V."/>
        </authorList>
    </citation>
    <scope>NUCLEOTIDE SEQUENCE [LARGE SCALE GENOMIC DNA]</scope>
    <source>
        <strain evidence="2 3">62-1032</strain>
    </source>
</reference>
<name>A0A1Y2G0A7_9BASI</name>
<evidence type="ECO:0000256" key="1">
    <source>
        <dbReference type="SAM" id="MobiDB-lite"/>
    </source>
</evidence>
<proteinExistence type="predicted"/>
<feature type="region of interest" description="Disordered" evidence="1">
    <location>
        <begin position="96"/>
        <end position="168"/>
    </location>
</feature>
<evidence type="ECO:0000313" key="3">
    <source>
        <dbReference type="Proteomes" id="UP000193467"/>
    </source>
</evidence>
<dbReference type="Proteomes" id="UP000193467">
    <property type="component" value="Unassembled WGS sequence"/>
</dbReference>
<protein>
    <submittedName>
        <fullName evidence="2">Uncharacterized protein</fullName>
    </submittedName>
</protein>
<keyword evidence="3" id="KW-1185">Reference proteome</keyword>
<comment type="caution">
    <text evidence="2">The sequence shown here is derived from an EMBL/GenBank/DDBJ whole genome shotgun (WGS) entry which is preliminary data.</text>
</comment>
<gene>
    <name evidence="2" type="ORF">BCR35DRAFT_299607</name>
</gene>
<dbReference type="AlphaFoldDB" id="A0A1Y2G0A7"/>
<feature type="compositionally biased region" description="Pro residues" evidence="1">
    <location>
        <begin position="103"/>
        <end position="121"/>
    </location>
</feature>
<dbReference type="InParanoid" id="A0A1Y2G0A7"/>
<dbReference type="EMBL" id="MCGR01000004">
    <property type="protein sequence ID" value="ORY90062.1"/>
    <property type="molecule type" value="Genomic_DNA"/>
</dbReference>
<evidence type="ECO:0000313" key="2">
    <source>
        <dbReference type="EMBL" id="ORY90062.1"/>
    </source>
</evidence>
<sequence>MKEDKRDLFTAGLNLIFECETLEEGYWSWLDYEGVDATAREELRSLGEPALPSPSTGLILLVNFPTTPSSINAIVKLFSHTRPHCRHLQIHLHNFPLSTTTAPPSPSTSPQPSVSPTPNDDPSPSAFKPSTGPPPPQTLLDPRRGPPRSGDSIGAWDETGAVQGSGTLGGVLIGRRGEGEPMLIGITNEHVVQDCMSVQRPSQDDLDAYAKEETMFGAGRALSEDQRREWEEDLTTTARRFGRVYARKNGREVWPRDPKPLSCLPGFQDEAPFYFAYDYALLHLDTTPYLHFDSSLPPSSTLASLLTSNPPDPTGFLSNRFAIPSNFPRQAPQMGEAVELRGRTSGLLRGNVVEAFYGGVKTVRGAGLTCEYAIVGRRGVPIAGDSGSVVIGAEDREPLGLFFAGGEALAFFQAFSNIWADMESTSGLSLNFL</sequence>
<organism evidence="2 3">
    <name type="scientific">Leucosporidium creatinivorum</name>
    <dbReference type="NCBI Taxonomy" id="106004"/>
    <lineage>
        <taxon>Eukaryota</taxon>
        <taxon>Fungi</taxon>
        <taxon>Dikarya</taxon>
        <taxon>Basidiomycota</taxon>
        <taxon>Pucciniomycotina</taxon>
        <taxon>Microbotryomycetes</taxon>
        <taxon>Leucosporidiales</taxon>
        <taxon>Leucosporidium</taxon>
    </lineage>
</organism>